<sequence>MLKKAVKAVNLQSNKLNHQSIPTMAIETIDHLKKYSEVEYTIHFGISTKETRNRVKEFQIFLNELNFETTIIWYEDKVRVQVNF</sequence>
<dbReference type="Proteomes" id="UP000192727">
    <property type="component" value="Plasmid pPLP3"/>
</dbReference>
<dbReference type="AlphaFoldDB" id="A0A1V0V0B9"/>
<organism evidence="1 2">
    <name type="scientific">Paenibacillus larvae subsp. pulvifaciens</name>
    <dbReference type="NCBI Taxonomy" id="1477"/>
    <lineage>
        <taxon>Bacteria</taxon>
        <taxon>Bacillati</taxon>
        <taxon>Bacillota</taxon>
        <taxon>Bacilli</taxon>
        <taxon>Bacillales</taxon>
        <taxon>Paenibacillaceae</taxon>
        <taxon>Paenibacillus</taxon>
    </lineage>
</organism>
<name>A0A1V0V0B9_9BACL</name>
<reference evidence="1 2" key="1">
    <citation type="submission" date="2017-03" db="EMBL/GenBank/DDBJ databases">
        <title>Paenibacillus larvae genome sequencing.</title>
        <authorList>
            <person name="Dingman D.W."/>
        </authorList>
    </citation>
    <scope>NUCLEOTIDE SEQUENCE [LARGE SCALE GENOMIC DNA]</scope>
    <source>
        <strain evidence="1 2">SAG 10367</strain>
        <plasmid evidence="2">pplp3</plasmid>
    </source>
</reference>
<dbReference type="EMBL" id="CP020558">
    <property type="protein sequence ID" value="ARF70748.1"/>
    <property type="molecule type" value="Genomic_DNA"/>
</dbReference>
<evidence type="ECO:0000313" key="2">
    <source>
        <dbReference type="Proteomes" id="UP000192727"/>
    </source>
</evidence>
<evidence type="ECO:0000313" key="1">
    <source>
        <dbReference type="EMBL" id="ARF70748.1"/>
    </source>
</evidence>
<dbReference type="RefSeq" id="WP_083041729.1">
    <property type="nucleotide sequence ID" value="NZ_CP020558.1"/>
</dbReference>
<gene>
    <name evidence="1" type="ORF">B7C51_25080</name>
</gene>
<geneLocation type="plasmid" evidence="2">
    <name>pplp3</name>
</geneLocation>
<proteinExistence type="predicted"/>
<protein>
    <submittedName>
        <fullName evidence="1">Uncharacterized protein</fullName>
    </submittedName>
</protein>
<accession>A0A1V0V0B9</accession>
<keyword evidence="1" id="KW-0614">Plasmid</keyword>